<feature type="domain" description="Tyr recombinase" evidence="6">
    <location>
        <begin position="111"/>
        <end position="298"/>
    </location>
</feature>
<evidence type="ECO:0000256" key="5">
    <source>
        <dbReference type="PROSITE-ProRule" id="PRU01248"/>
    </source>
</evidence>
<dbReference type="InterPro" id="IPR011010">
    <property type="entry name" value="DNA_brk_join_enz"/>
</dbReference>
<dbReference type="Pfam" id="PF00589">
    <property type="entry name" value="Phage_integrase"/>
    <property type="match status" value="1"/>
</dbReference>
<comment type="similarity">
    <text evidence="1">Belongs to the 'phage' integrase family.</text>
</comment>
<keyword evidence="3 5" id="KW-0238">DNA-binding</keyword>
<name>A0A1F5MZB0_9BACT</name>
<evidence type="ECO:0000313" key="8">
    <source>
        <dbReference type="EMBL" id="OGE70729.1"/>
    </source>
</evidence>
<evidence type="ECO:0000259" key="7">
    <source>
        <dbReference type="PROSITE" id="PS51900"/>
    </source>
</evidence>
<dbReference type="GO" id="GO:0003677">
    <property type="term" value="F:DNA binding"/>
    <property type="evidence" value="ECO:0007669"/>
    <property type="project" value="UniProtKB-UniRule"/>
</dbReference>
<dbReference type="PROSITE" id="PS51898">
    <property type="entry name" value="TYR_RECOMBINASE"/>
    <property type="match status" value="1"/>
</dbReference>
<evidence type="ECO:0000259" key="6">
    <source>
        <dbReference type="PROSITE" id="PS51898"/>
    </source>
</evidence>
<proteinExistence type="inferred from homology"/>
<dbReference type="PANTHER" id="PTHR30349:SF41">
    <property type="entry name" value="INTEGRASE_RECOMBINASE PROTEIN MJ0367-RELATED"/>
    <property type="match status" value="1"/>
</dbReference>
<dbReference type="InterPro" id="IPR002104">
    <property type="entry name" value="Integrase_catalytic"/>
</dbReference>
<dbReference type="InterPro" id="IPR010998">
    <property type="entry name" value="Integrase_recombinase_N"/>
</dbReference>
<comment type="caution">
    <text evidence="8">The sequence shown here is derived from an EMBL/GenBank/DDBJ whole genome shotgun (WGS) entry which is preliminary data.</text>
</comment>
<dbReference type="AlphaFoldDB" id="A0A1F5MZB0"/>
<keyword evidence="4" id="KW-0233">DNA recombination</keyword>
<dbReference type="InterPro" id="IPR044068">
    <property type="entry name" value="CB"/>
</dbReference>
<dbReference type="CDD" id="cd00798">
    <property type="entry name" value="INT_XerDC_C"/>
    <property type="match status" value="1"/>
</dbReference>
<dbReference type="InterPro" id="IPR004107">
    <property type="entry name" value="Integrase_SAM-like_N"/>
</dbReference>
<dbReference type="GO" id="GO:0015074">
    <property type="term" value="P:DNA integration"/>
    <property type="evidence" value="ECO:0007669"/>
    <property type="project" value="UniProtKB-KW"/>
</dbReference>
<organism evidence="8 9">
    <name type="scientific">Candidatus Daviesbacteria bacterium RIFOXYD1_FULL_41_10</name>
    <dbReference type="NCBI Taxonomy" id="1797801"/>
    <lineage>
        <taxon>Bacteria</taxon>
        <taxon>Candidatus Daviesiibacteriota</taxon>
    </lineage>
</organism>
<feature type="domain" description="Core-binding (CB)" evidence="7">
    <location>
        <begin position="1"/>
        <end position="91"/>
    </location>
</feature>
<dbReference type="Gene3D" id="1.10.443.10">
    <property type="entry name" value="Intergrase catalytic core"/>
    <property type="match status" value="1"/>
</dbReference>
<evidence type="ECO:0000256" key="1">
    <source>
        <dbReference type="ARBA" id="ARBA00008857"/>
    </source>
</evidence>
<evidence type="ECO:0008006" key="10">
    <source>
        <dbReference type="Google" id="ProtNLM"/>
    </source>
</evidence>
<dbReference type="Pfam" id="PF02899">
    <property type="entry name" value="Phage_int_SAM_1"/>
    <property type="match status" value="1"/>
</dbReference>
<dbReference type="Gene3D" id="1.10.150.130">
    <property type="match status" value="1"/>
</dbReference>
<protein>
    <recommendedName>
        <fullName evidence="10">Tyrosine recombinase XerC</fullName>
    </recommendedName>
</protein>
<sequence>MTIPALITDFLEYLEVERGASQKTIENYDHYLKRFLSLAGDIDPAKIDLPLVRKYRLCLSRWSDPQTKKPLKRVTQNYFMIALRSFLRYLARRDIETLSPEKIELGETEASPIKVLDADALVRLLGAPDIKDKSGLRDRAILETLFSTGLRVSELASLNCDTINLGRREFSIIGKGQKERIIFLSDTAVEALDRYLKVRKDTFKPLFIRFQGKIDPKDNGEAMRLTSRSIQRIVEKYVKSVGLSVKATPHTLRHSFATDLLINGADIRSVQEMLGHSNISTTQIYTHVTSKHFHDVHKSFNSGNK</sequence>
<dbReference type="InterPro" id="IPR050090">
    <property type="entry name" value="Tyrosine_recombinase_XerCD"/>
</dbReference>
<keyword evidence="2" id="KW-0229">DNA integration</keyword>
<dbReference type="PROSITE" id="PS51900">
    <property type="entry name" value="CB"/>
    <property type="match status" value="1"/>
</dbReference>
<evidence type="ECO:0000256" key="3">
    <source>
        <dbReference type="ARBA" id="ARBA00023125"/>
    </source>
</evidence>
<accession>A0A1F5MZB0</accession>
<dbReference type="GO" id="GO:0006310">
    <property type="term" value="P:DNA recombination"/>
    <property type="evidence" value="ECO:0007669"/>
    <property type="project" value="UniProtKB-KW"/>
</dbReference>
<dbReference type="SUPFAM" id="SSF56349">
    <property type="entry name" value="DNA breaking-rejoining enzymes"/>
    <property type="match status" value="1"/>
</dbReference>
<reference evidence="8 9" key="1">
    <citation type="journal article" date="2016" name="Nat. Commun.">
        <title>Thousands of microbial genomes shed light on interconnected biogeochemical processes in an aquifer system.</title>
        <authorList>
            <person name="Anantharaman K."/>
            <person name="Brown C.T."/>
            <person name="Hug L.A."/>
            <person name="Sharon I."/>
            <person name="Castelle C.J."/>
            <person name="Probst A.J."/>
            <person name="Thomas B.C."/>
            <person name="Singh A."/>
            <person name="Wilkins M.J."/>
            <person name="Karaoz U."/>
            <person name="Brodie E.L."/>
            <person name="Williams K.H."/>
            <person name="Hubbard S.S."/>
            <person name="Banfield J.F."/>
        </authorList>
    </citation>
    <scope>NUCLEOTIDE SEQUENCE [LARGE SCALE GENOMIC DNA]</scope>
</reference>
<dbReference type="PANTHER" id="PTHR30349">
    <property type="entry name" value="PHAGE INTEGRASE-RELATED"/>
    <property type="match status" value="1"/>
</dbReference>
<evidence type="ECO:0000256" key="2">
    <source>
        <dbReference type="ARBA" id="ARBA00022908"/>
    </source>
</evidence>
<dbReference type="EMBL" id="MFEC01000036">
    <property type="protein sequence ID" value="OGE70729.1"/>
    <property type="molecule type" value="Genomic_DNA"/>
</dbReference>
<dbReference type="InterPro" id="IPR013762">
    <property type="entry name" value="Integrase-like_cat_sf"/>
</dbReference>
<gene>
    <name evidence="8" type="ORF">A2617_03045</name>
</gene>
<dbReference type="Proteomes" id="UP000177135">
    <property type="component" value="Unassembled WGS sequence"/>
</dbReference>
<evidence type="ECO:0000256" key="4">
    <source>
        <dbReference type="ARBA" id="ARBA00023172"/>
    </source>
</evidence>
<evidence type="ECO:0000313" key="9">
    <source>
        <dbReference type="Proteomes" id="UP000177135"/>
    </source>
</evidence>